<name>M5CCZ0_THACB</name>
<keyword evidence="4 5" id="KW-0472">Membrane</keyword>
<evidence type="ECO:0000313" key="9">
    <source>
        <dbReference type="Proteomes" id="UP000012065"/>
    </source>
</evidence>
<proteinExistence type="predicted"/>
<evidence type="ECO:0000313" key="7">
    <source>
        <dbReference type="EMBL" id="CCO37823.1"/>
    </source>
</evidence>
<reference evidence="7 9" key="2">
    <citation type="journal article" date="2013" name="J. Biotechnol.">
        <title>Establishment and interpretation of the genome sequence of the phytopathogenic fungus Rhizoctonia solani AG1-IB isolate 7/3/14.</title>
        <authorList>
            <person name="Wibberg D.W."/>
            <person name="Jelonek L.J."/>
            <person name="Rupp O.R."/>
            <person name="Hennig M.H."/>
            <person name="Eikmeyer F.E."/>
            <person name="Goesmann A.G."/>
            <person name="Hartmann A.H."/>
            <person name="Borriss R.B."/>
            <person name="Grosch R.G."/>
            <person name="Puehler A.P."/>
            <person name="Schlueter A.S."/>
        </authorList>
    </citation>
    <scope>NUCLEOTIDE SEQUENCE [LARGE SCALE GENOMIC DNA]</scope>
    <source>
        <strain evidence="9">AG1-IB / isolate 7/3/14</strain>
        <strain evidence="7">Isolate 7/3/14</strain>
    </source>
</reference>
<accession>M5CCZ0</accession>
<dbReference type="GO" id="GO:0022857">
    <property type="term" value="F:transmembrane transporter activity"/>
    <property type="evidence" value="ECO:0007669"/>
    <property type="project" value="InterPro"/>
</dbReference>
<dbReference type="PROSITE" id="PS50850">
    <property type="entry name" value="MFS"/>
    <property type="match status" value="1"/>
</dbReference>
<evidence type="ECO:0000256" key="1">
    <source>
        <dbReference type="ARBA" id="ARBA00004141"/>
    </source>
</evidence>
<feature type="transmembrane region" description="Helical" evidence="5">
    <location>
        <begin position="76"/>
        <end position="101"/>
    </location>
</feature>
<keyword evidence="3 5" id="KW-1133">Transmembrane helix</keyword>
<dbReference type="AlphaFoldDB" id="M5CCZ0"/>
<dbReference type="PANTHER" id="PTHR23501:SF102">
    <property type="entry name" value="DRUG TRANSPORTER, PUTATIVE (AFU_ORTHOLOGUE AFUA_3G08530)-RELATED"/>
    <property type="match status" value="1"/>
</dbReference>
<evidence type="ECO:0000256" key="5">
    <source>
        <dbReference type="SAM" id="Phobius"/>
    </source>
</evidence>
<dbReference type="Gene3D" id="1.20.1250.20">
    <property type="entry name" value="MFS general substrate transporter like domains"/>
    <property type="match status" value="1"/>
</dbReference>
<evidence type="ECO:0000256" key="4">
    <source>
        <dbReference type="ARBA" id="ARBA00023136"/>
    </source>
</evidence>
<dbReference type="PANTHER" id="PTHR23501">
    <property type="entry name" value="MAJOR FACILITATOR SUPERFAMILY"/>
    <property type="match status" value="1"/>
</dbReference>
<comment type="caution">
    <text evidence="7">The sequence shown here is derived from an EMBL/GenBank/DDBJ whole genome shotgun (WGS) entry which is preliminary data.</text>
</comment>
<reference evidence="7" key="1">
    <citation type="submission" date="2012-10" db="EMBL/GenBank/DDBJ databases">
        <authorList>
            <person name="Jelonek L."/>
        </authorList>
    </citation>
    <scope>NUCLEOTIDE SEQUENCE</scope>
    <source>
        <strain evidence="7">Isolate 7/3/14</strain>
    </source>
</reference>
<dbReference type="EMBL" id="CAOJ01020402">
    <property type="protein sequence ID" value="CCO38252.1"/>
    <property type="molecule type" value="Genomic_DNA"/>
</dbReference>
<dbReference type="InterPro" id="IPR020846">
    <property type="entry name" value="MFS_dom"/>
</dbReference>
<organism evidence="7 9">
    <name type="scientific">Thanatephorus cucumeris (strain AG1-IB / isolate 7/3/14)</name>
    <name type="common">Lettuce bottom rot fungus</name>
    <name type="synonym">Rhizoctonia solani</name>
    <dbReference type="NCBI Taxonomy" id="1108050"/>
    <lineage>
        <taxon>Eukaryota</taxon>
        <taxon>Fungi</taxon>
        <taxon>Dikarya</taxon>
        <taxon>Basidiomycota</taxon>
        <taxon>Agaricomycotina</taxon>
        <taxon>Agaricomycetes</taxon>
        <taxon>Cantharellales</taxon>
        <taxon>Ceratobasidiaceae</taxon>
        <taxon>Rhizoctonia</taxon>
        <taxon>Rhizoctonia solani AG-1</taxon>
    </lineage>
</organism>
<feature type="domain" description="Major facilitator superfamily (MFS) profile" evidence="6">
    <location>
        <begin position="42"/>
        <end position="103"/>
    </location>
</feature>
<gene>
    <name evidence="7" type="ORF">BN14_11983</name>
    <name evidence="8" type="ORF">BN14_12420</name>
</gene>
<evidence type="ECO:0000259" key="6">
    <source>
        <dbReference type="PROSITE" id="PS50850"/>
    </source>
</evidence>
<dbReference type="SUPFAM" id="SSF103473">
    <property type="entry name" value="MFS general substrate transporter"/>
    <property type="match status" value="1"/>
</dbReference>
<evidence type="ECO:0000313" key="8">
    <source>
        <dbReference type="EMBL" id="CCO38252.1"/>
    </source>
</evidence>
<dbReference type="Proteomes" id="UP000012065">
    <property type="component" value="Unassembled WGS sequence"/>
</dbReference>
<keyword evidence="2 5" id="KW-0812">Transmembrane</keyword>
<evidence type="ECO:0000256" key="2">
    <source>
        <dbReference type="ARBA" id="ARBA00022692"/>
    </source>
</evidence>
<dbReference type="HOGENOM" id="CLU_2265563_0_0_1"/>
<dbReference type="InterPro" id="IPR036259">
    <property type="entry name" value="MFS_trans_sf"/>
</dbReference>
<comment type="subcellular location">
    <subcellularLocation>
        <location evidence="1">Membrane</location>
        <topology evidence="1">Multi-pass membrane protein</topology>
    </subcellularLocation>
</comment>
<dbReference type="EMBL" id="CAOJ01017678">
    <property type="protein sequence ID" value="CCO37823.1"/>
    <property type="molecule type" value="Genomic_DNA"/>
</dbReference>
<evidence type="ECO:0000256" key="3">
    <source>
        <dbReference type="ARBA" id="ARBA00022989"/>
    </source>
</evidence>
<dbReference type="GO" id="GO:0005886">
    <property type="term" value="C:plasma membrane"/>
    <property type="evidence" value="ECO:0007669"/>
    <property type="project" value="TreeGrafter"/>
</dbReference>
<sequence length="103" mass="10850">MEPSVSPIIAADNKSPTQSLDATDQVTIAPTTQKKGAQFWLIFVAICASMFLSALELTSVSTALPTIVEDLHGHDFAWVGSAYTLGSTAFMPMSGGLADVFGR</sequence>
<protein>
    <recommendedName>
        <fullName evidence="6">Major facilitator superfamily (MFS) profile domain-containing protein</fullName>
    </recommendedName>
</protein>
<feature type="transmembrane region" description="Helical" evidence="5">
    <location>
        <begin position="39"/>
        <end position="64"/>
    </location>
</feature>